<gene>
    <name evidence="2" type="ORF">H6P81_017939</name>
</gene>
<sequence length="161" mass="18132">MDVKTAFLNGELDEEIYMEQPEGFIVPGQENKVCKLVKSLYGLKQAPRQWHEKFDKIEQYTSNPDKTHWSAIERLLRYLKGTVNYGIHYSGLPTVLEGYSDANWISDSDETKSTSGFVFTLGGGAVAWKSSKQTLITRSTMEAEMVALELAGGEAEWLRVC</sequence>
<proteinExistence type="predicted"/>
<dbReference type="PANTHER" id="PTHR11439">
    <property type="entry name" value="GAG-POL-RELATED RETROTRANSPOSON"/>
    <property type="match status" value="1"/>
</dbReference>
<evidence type="ECO:0000259" key="1">
    <source>
        <dbReference type="Pfam" id="PF07727"/>
    </source>
</evidence>
<evidence type="ECO:0000313" key="2">
    <source>
        <dbReference type="EMBL" id="KAG9442085.1"/>
    </source>
</evidence>
<evidence type="ECO:0000313" key="3">
    <source>
        <dbReference type="Proteomes" id="UP000825729"/>
    </source>
</evidence>
<dbReference type="EMBL" id="JAINDJ010000007">
    <property type="protein sequence ID" value="KAG9442085.1"/>
    <property type="molecule type" value="Genomic_DNA"/>
</dbReference>
<name>A0AAV7DZM9_ARIFI</name>
<reference evidence="2 3" key="1">
    <citation type="submission" date="2021-07" db="EMBL/GenBank/DDBJ databases">
        <title>The Aristolochia fimbriata genome: insights into angiosperm evolution, floral development and chemical biosynthesis.</title>
        <authorList>
            <person name="Jiao Y."/>
        </authorList>
    </citation>
    <scope>NUCLEOTIDE SEQUENCE [LARGE SCALE GENOMIC DNA]</scope>
    <source>
        <strain evidence="2">IBCAS-2021</strain>
        <tissue evidence="2">Leaf</tissue>
    </source>
</reference>
<dbReference type="Proteomes" id="UP000825729">
    <property type="component" value="Unassembled WGS sequence"/>
</dbReference>
<dbReference type="InterPro" id="IPR043502">
    <property type="entry name" value="DNA/RNA_pol_sf"/>
</dbReference>
<protein>
    <recommendedName>
        <fullName evidence="1">Reverse transcriptase Ty1/copia-type domain-containing protein</fullName>
    </recommendedName>
</protein>
<dbReference type="CDD" id="cd09272">
    <property type="entry name" value="RNase_HI_RT_Ty1"/>
    <property type="match status" value="1"/>
</dbReference>
<accession>A0AAV7DZM9</accession>
<dbReference type="AlphaFoldDB" id="A0AAV7DZM9"/>
<feature type="domain" description="Reverse transcriptase Ty1/copia-type" evidence="1">
    <location>
        <begin position="1"/>
        <end position="57"/>
    </location>
</feature>
<organism evidence="2 3">
    <name type="scientific">Aristolochia fimbriata</name>
    <name type="common">White veined hardy Dutchman's pipe vine</name>
    <dbReference type="NCBI Taxonomy" id="158543"/>
    <lineage>
        <taxon>Eukaryota</taxon>
        <taxon>Viridiplantae</taxon>
        <taxon>Streptophyta</taxon>
        <taxon>Embryophyta</taxon>
        <taxon>Tracheophyta</taxon>
        <taxon>Spermatophyta</taxon>
        <taxon>Magnoliopsida</taxon>
        <taxon>Magnoliidae</taxon>
        <taxon>Piperales</taxon>
        <taxon>Aristolochiaceae</taxon>
        <taxon>Aristolochia</taxon>
    </lineage>
</organism>
<keyword evidence="3" id="KW-1185">Reference proteome</keyword>
<dbReference type="Pfam" id="PF07727">
    <property type="entry name" value="RVT_2"/>
    <property type="match status" value="1"/>
</dbReference>
<dbReference type="SUPFAM" id="SSF56672">
    <property type="entry name" value="DNA/RNA polymerases"/>
    <property type="match status" value="1"/>
</dbReference>
<dbReference type="PANTHER" id="PTHR11439:SF440">
    <property type="entry name" value="INTEGRASE CATALYTIC DOMAIN-CONTAINING PROTEIN"/>
    <property type="match status" value="1"/>
</dbReference>
<comment type="caution">
    <text evidence="2">The sequence shown here is derived from an EMBL/GenBank/DDBJ whole genome shotgun (WGS) entry which is preliminary data.</text>
</comment>
<dbReference type="InterPro" id="IPR013103">
    <property type="entry name" value="RVT_2"/>
</dbReference>